<dbReference type="Proteomes" id="UP000199529">
    <property type="component" value="Unassembled WGS sequence"/>
</dbReference>
<keyword evidence="2" id="KW-1133">Transmembrane helix</keyword>
<proteinExistence type="predicted"/>
<evidence type="ECO:0000256" key="1">
    <source>
        <dbReference type="SAM" id="MobiDB-lite"/>
    </source>
</evidence>
<keyword evidence="2" id="KW-0812">Transmembrane</keyword>
<accession>A0A1H3C287</accession>
<evidence type="ECO:0000313" key="4">
    <source>
        <dbReference type="Proteomes" id="UP000199529"/>
    </source>
</evidence>
<keyword evidence="2" id="KW-0472">Membrane</keyword>
<dbReference type="EMBL" id="FNOK01000011">
    <property type="protein sequence ID" value="SDX48165.1"/>
    <property type="molecule type" value="Genomic_DNA"/>
</dbReference>
<dbReference type="STRING" id="418495.SAMN05216215_1011156"/>
<sequence length="125" mass="13521">MLWLQLSTFVLFNLLILAMLTTRIPLRGLRFAAGQHAGGGERDYTVWRLIADVEAENAEARGAGRRRATDRELREIPTEFPETDPDRPTPCPAGTAPGSVGVMGRGRLAGWGFAVTVCGGDGRRG</sequence>
<reference evidence="4" key="1">
    <citation type="submission" date="2016-10" db="EMBL/GenBank/DDBJ databases">
        <authorList>
            <person name="Varghese N."/>
            <person name="Submissions S."/>
        </authorList>
    </citation>
    <scope>NUCLEOTIDE SEQUENCE [LARGE SCALE GENOMIC DNA]</scope>
    <source>
        <strain evidence="4">CGMCC 4.3530</strain>
    </source>
</reference>
<dbReference type="RefSeq" id="WP_177226470.1">
    <property type="nucleotide sequence ID" value="NZ_FNOK01000011.1"/>
</dbReference>
<protein>
    <submittedName>
        <fullName evidence="3">Uncharacterized protein</fullName>
    </submittedName>
</protein>
<feature type="compositionally biased region" description="Basic and acidic residues" evidence="1">
    <location>
        <begin position="67"/>
        <end position="77"/>
    </location>
</feature>
<organism evidence="3 4">
    <name type="scientific">Saccharopolyspora shandongensis</name>
    <dbReference type="NCBI Taxonomy" id="418495"/>
    <lineage>
        <taxon>Bacteria</taxon>
        <taxon>Bacillati</taxon>
        <taxon>Actinomycetota</taxon>
        <taxon>Actinomycetes</taxon>
        <taxon>Pseudonocardiales</taxon>
        <taxon>Pseudonocardiaceae</taxon>
        <taxon>Saccharopolyspora</taxon>
    </lineage>
</organism>
<feature type="region of interest" description="Disordered" evidence="1">
    <location>
        <begin position="60"/>
        <end position="99"/>
    </location>
</feature>
<keyword evidence="4" id="KW-1185">Reference proteome</keyword>
<dbReference type="AlphaFoldDB" id="A0A1H3C287"/>
<evidence type="ECO:0000256" key="2">
    <source>
        <dbReference type="SAM" id="Phobius"/>
    </source>
</evidence>
<gene>
    <name evidence="3" type="ORF">SAMN05216215_1011156</name>
</gene>
<name>A0A1H3C287_9PSEU</name>
<feature type="transmembrane region" description="Helical" evidence="2">
    <location>
        <begin position="6"/>
        <end position="26"/>
    </location>
</feature>
<evidence type="ECO:0000313" key="3">
    <source>
        <dbReference type="EMBL" id="SDX48165.1"/>
    </source>
</evidence>